<dbReference type="EMBL" id="CAXIPU020000696">
    <property type="protein sequence ID" value="CAL1672577.1"/>
    <property type="molecule type" value="Genomic_DNA"/>
</dbReference>
<accession>A0AAV2MZH0</accession>
<name>A0AAV2MZH0_9HYME</name>
<dbReference type="PANTHER" id="PTHR33053:SF24">
    <property type="entry name" value="TRANSPOSASE DOMAIN-CONTAINING PROTEIN"/>
    <property type="match status" value="1"/>
</dbReference>
<gene>
    <name evidence="1" type="ORF">LPLAT_LOCUS9483</name>
</gene>
<evidence type="ECO:0000313" key="1">
    <source>
        <dbReference type="EMBL" id="CAL1672577.1"/>
    </source>
</evidence>
<evidence type="ECO:0000313" key="2">
    <source>
        <dbReference type="Proteomes" id="UP001497644"/>
    </source>
</evidence>
<dbReference type="AlphaFoldDB" id="A0AAV2MZH0"/>
<keyword evidence="2" id="KW-1185">Reference proteome</keyword>
<proteinExistence type="predicted"/>
<reference evidence="1" key="1">
    <citation type="submission" date="2024-04" db="EMBL/GenBank/DDBJ databases">
        <authorList>
            <consortium name="Molecular Ecology Group"/>
        </authorList>
    </citation>
    <scope>NUCLEOTIDE SEQUENCE</scope>
</reference>
<comment type="caution">
    <text evidence="1">The sequence shown here is derived from an EMBL/GenBank/DDBJ whole genome shotgun (WGS) entry which is preliminary data.</text>
</comment>
<sequence>MKCDFEQSELLSEDNNFADEDNFNYTRVSHPNIEEELELDVDSDLELELAVNSNNSSITNRRHLFTSGLRNVFLIHNIKHVQGDAILHILRSHHCLSYLPCSTRAFLQTPQKSNYNIVPLGLGQYVHIGFKITLQQKLVCIPVNQLPAEIIIDISTDGATLNGSFQFWPIQYRIKNIINSKPIIAGVYIGKLKPCDPHKFMERFVSDVLQVIQDGGVSINDKKIPLRIRCFIADAPARALILNHKGHMSSHPCSKCKVEGFRASNRMIFNVFLIHHYELILNIKCV</sequence>
<evidence type="ECO:0008006" key="3">
    <source>
        <dbReference type="Google" id="ProtNLM"/>
    </source>
</evidence>
<organism evidence="1 2">
    <name type="scientific">Lasius platythorax</name>
    <dbReference type="NCBI Taxonomy" id="488582"/>
    <lineage>
        <taxon>Eukaryota</taxon>
        <taxon>Metazoa</taxon>
        <taxon>Ecdysozoa</taxon>
        <taxon>Arthropoda</taxon>
        <taxon>Hexapoda</taxon>
        <taxon>Insecta</taxon>
        <taxon>Pterygota</taxon>
        <taxon>Neoptera</taxon>
        <taxon>Endopterygota</taxon>
        <taxon>Hymenoptera</taxon>
        <taxon>Apocrita</taxon>
        <taxon>Aculeata</taxon>
        <taxon>Formicoidea</taxon>
        <taxon>Formicidae</taxon>
        <taxon>Formicinae</taxon>
        <taxon>Lasius</taxon>
        <taxon>Lasius</taxon>
    </lineage>
</organism>
<dbReference type="Proteomes" id="UP001497644">
    <property type="component" value="Unassembled WGS sequence"/>
</dbReference>
<protein>
    <recommendedName>
        <fullName evidence="3">Transposase</fullName>
    </recommendedName>
</protein>
<dbReference type="PANTHER" id="PTHR33053">
    <property type="entry name" value="PROTEIN, PUTATIVE-RELATED"/>
    <property type="match status" value="1"/>
</dbReference>